<proteinExistence type="predicted"/>
<dbReference type="Proteomes" id="UP001419268">
    <property type="component" value="Unassembled WGS sequence"/>
</dbReference>
<comment type="caution">
    <text evidence="2">The sequence shown here is derived from an EMBL/GenBank/DDBJ whole genome shotgun (WGS) entry which is preliminary data.</text>
</comment>
<gene>
    <name evidence="2" type="ORF">Scep_029345</name>
</gene>
<dbReference type="Pfam" id="PF10536">
    <property type="entry name" value="PMD"/>
    <property type="match status" value="1"/>
</dbReference>
<dbReference type="GO" id="GO:0010073">
    <property type="term" value="P:meristem maintenance"/>
    <property type="evidence" value="ECO:0007669"/>
    <property type="project" value="InterPro"/>
</dbReference>
<evidence type="ECO:0000259" key="1">
    <source>
        <dbReference type="Pfam" id="PF10536"/>
    </source>
</evidence>
<dbReference type="InterPro" id="IPR044824">
    <property type="entry name" value="MAIN-like"/>
</dbReference>
<evidence type="ECO:0000313" key="2">
    <source>
        <dbReference type="EMBL" id="KAK9082874.1"/>
    </source>
</evidence>
<evidence type="ECO:0000313" key="3">
    <source>
        <dbReference type="Proteomes" id="UP001419268"/>
    </source>
</evidence>
<accession>A0AAP0HDG0</accession>
<organism evidence="2 3">
    <name type="scientific">Stephania cephalantha</name>
    <dbReference type="NCBI Taxonomy" id="152367"/>
    <lineage>
        <taxon>Eukaryota</taxon>
        <taxon>Viridiplantae</taxon>
        <taxon>Streptophyta</taxon>
        <taxon>Embryophyta</taxon>
        <taxon>Tracheophyta</taxon>
        <taxon>Spermatophyta</taxon>
        <taxon>Magnoliopsida</taxon>
        <taxon>Ranunculales</taxon>
        <taxon>Menispermaceae</taxon>
        <taxon>Menispermoideae</taxon>
        <taxon>Cissampelideae</taxon>
        <taxon>Stephania</taxon>
    </lineage>
</organism>
<dbReference type="PANTHER" id="PTHR46033:SF1">
    <property type="entry name" value="PROTEIN MAIN-LIKE 2"/>
    <property type="match status" value="1"/>
</dbReference>
<name>A0AAP0HDG0_9MAGN</name>
<sequence length="155" mass="17932">MLLEDLDDVGKYAWGAAALAYLYRHLGSATRVHVSQITGYLTLLEGWVYNHFKLGLATPNAKYMDYVQPRVCRWIQKHETVINLDKLRSIRRMLDKLRPSEVSYCVRWSLRGKWQVTSSISCLEGFSILPPPPLPLPPLPPRRRRHHRIDTLAPT</sequence>
<dbReference type="AlphaFoldDB" id="A0AAP0HDG0"/>
<dbReference type="InterPro" id="IPR019557">
    <property type="entry name" value="AminoTfrase-like_pln_mobile"/>
</dbReference>
<feature type="domain" description="Aminotransferase-like plant mobile" evidence="1">
    <location>
        <begin position="2"/>
        <end position="105"/>
    </location>
</feature>
<reference evidence="2 3" key="1">
    <citation type="submission" date="2024-01" db="EMBL/GenBank/DDBJ databases">
        <title>Genome assemblies of Stephania.</title>
        <authorList>
            <person name="Yang L."/>
        </authorList>
    </citation>
    <scope>NUCLEOTIDE SEQUENCE [LARGE SCALE GENOMIC DNA]</scope>
    <source>
        <strain evidence="2">JXDWG</strain>
        <tissue evidence="2">Leaf</tissue>
    </source>
</reference>
<keyword evidence="3" id="KW-1185">Reference proteome</keyword>
<protein>
    <recommendedName>
        <fullName evidence="1">Aminotransferase-like plant mobile domain-containing protein</fullName>
    </recommendedName>
</protein>
<dbReference type="EMBL" id="JBBNAG010000013">
    <property type="protein sequence ID" value="KAK9082874.1"/>
    <property type="molecule type" value="Genomic_DNA"/>
</dbReference>
<dbReference type="PANTHER" id="PTHR46033">
    <property type="entry name" value="PROTEIN MAIN-LIKE 2"/>
    <property type="match status" value="1"/>
</dbReference>